<dbReference type="AlphaFoldDB" id="A0A9Q3F0P0"/>
<dbReference type="Proteomes" id="UP000765509">
    <property type="component" value="Unassembled WGS sequence"/>
</dbReference>
<name>A0A9Q3F0P0_9BASI</name>
<gene>
    <name evidence="1" type="ORF">O181_069117</name>
</gene>
<dbReference type="EMBL" id="AVOT02035125">
    <property type="protein sequence ID" value="MBW0529402.1"/>
    <property type="molecule type" value="Genomic_DNA"/>
</dbReference>
<sequence>MPSSVHIPSIMPSNSLLKSGDKVFKEIKNVGEDVAISSLHLFQGDMDLPPLSLHASLEEQWDEKEQPEEVETVLKVFSPASHQYLDVFSKVKAEKLPPHSAGDHHIELEGLLPPVGAIYSLSKPRVRNTGGLHFRECRESFHKAKLLIKRSTCPFC</sequence>
<evidence type="ECO:0000313" key="2">
    <source>
        <dbReference type="Proteomes" id="UP000765509"/>
    </source>
</evidence>
<keyword evidence="2" id="KW-1185">Reference proteome</keyword>
<protein>
    <submittedName>
        <fullName evidence="1">Uncharacterized protein</fullName>
    </submittedName>
</protein>
<organism evidence="1 2">
    <name type="scientific">Austropuccinia psidii MF-1</name>
    <dbReference type="NCBI Taxonomy" id="1389203"/>
    <lineage>
        <taxon>Eukaryota</taxon>
        <taxon>Fungi</taxon>
        <taxon>Dikarya</taxon>
        <taxon>Basidiomycota</taxon>
        <taxon>Pucciniomycotina</taxon>
        <taxon>Pucciniomycetes</taxon>
        <taxon>Pucciniales</taxon>
        <taxon>Sphaerophragmiaceae</taxon>
        <taxon>Austropuccinia</taxon>
    </lineage>
</organism>
<proteinExistence type="predicted"/>
<evidence type="ECO:0000313" key="1">
    <source>
        <dbReference type="EMBL" id="MBW0529402.1"/>
    </source>
</evidence>
<accession>A0A9Q3F0P0</accession>
<comment type="caution">
    <text evidence="1">The sequence shown here is derived from an EMBL/GenBank/DDBJ whole genome shotgun (WGS) entry which is preliminary data.</text>
</comment>
<reference evidence="1" key="1">
    <citation type="submission" date="2021-03" db="EMBL/GenBank/DDBJ databases">
        <title>Draft genome sequence of rust myrtle Austropuccinia psidii MF-1, a brazilian biotype.</title>
        <authorList>
            <person name="Quecine M.C."/>
            <person name="Pachon D.M.R."/>
            <person name="Bonatelli M.L."/>
            <person name="Correr F.H."/>
            <person name="Franceschini L.M."/>
            <person name="Leite T.F."/>
            <person name="Margarido G.R.A."/>
            <person name="Almeida C.A."/>
            <person name="Ferrarezi J.A."/>
            <person name="Labate C.A."/>
        </authorList>
    </citation>
    <scope>NUCLEOTIDE SEQUENCE</scope>
    <source>
        <strain evidence="1">MF-1</strain>
    </source>
</reference>